<gene>
    <name evidence="1" type="ORF">KGD84_24770</name>
</gene>
<sequence length="91" mass="9795">MTWLAGRSYLYSGANYAGVTAMAADGSSRFHPIMDESGSCLCSGDSSSAFKEWVSPGEKVSYWSMFSVPSDVESITLEIPGFEPIENIPIS</sequence>
<keyword evidence="2" id="KW-1185">Reference proteome</keyword>
<organism evidence="1 2">
    <name type="scientific">Nocardiopsis changdeensis</name>
    <dbReference type="NCBI Taxonomy" id="2831969"/>
    <lineage>
        <taxon>Bacteria</taxon>
        <taxon>Bacillati</taxon>
        <taxon>Actinomycetota</taxon>
        <taxon>Actinomycetes</taxon>
        <taxon>Streptosporangiales</taxon>
        <taxon>Nocardiopsidaceae</taxon>
        <taxon>Nocardiopsis</taxon>
    </lineage>
</organism>
<protein>
    <submittedName>
        <fullName evidence="1">Uncharacterized protein</fullName>
    </submittedName>
</protein>
<name>A0ABX8BVG0_9ACTN</name>
<evidence type="ECO:0000313" key="2">
    <source>
        <dbReference type="Proteomes" id="UP000676079"/>
    </source>
</evidence>
<evidence type="ECO:0000313" key="1">
    <source>
        <dbReference type="EMBL" id="QUX26194.1"/>
    </source>
</evidence>
<accession>A0ABX8BVG0</accession>
<dbReference type="Proteomes" id="UP000676079">
    <property type="component" value="Chromosome"/>
</dbReference>
<reference evidence="1 2" key="1">
    <citation type="submission" date="2021-05" db="EMBL/GenBank/DDBJ databases">
        <title>Direct Submission.</title>
        <authorList>
            <person name="Li K."/>
            <person name="Gao J."/>
        </authorList>
    </citation>
    <scope>NUCLEOTIDE SEQUENCE [LARGE SCALE GENOMIC DNA]</scope>
    <source>
        <strain evidence="1 2">Mg02</strain>
    </source>
</reference>
<dbReference type="EMBL" id="CP074133">
    <property type="protein sequence ID" value="QUX26194.1"/>
    <property type="molecule type" value="Genomic_DNA"/>
</dbReference>
<proteinExistence type="predicted"/>